<evidence type="ECO:0000256" key="1">
    <source>
        <dbReference type="ARBA" id="ARBA00023115"/>
    </source>
</evidence>
<evidence type="ECO:0000256" key="2">
    <source>
        <dbReference type="SAM" id="MobiDB-lite"/>
    </source>
</evidence>
<dbReference type="PANTHER" id="PTHR43317">
    <property type="entry name" value="THERMOSPERMINE SYNTHASE ACAULIS5"/>
    <property type="match status" value="1"/>
</dbReference>
<sequence>MIPWEVLAESTAPDGQAMTLSRRGHEYLIRVGGWDLMSSRDDVSARALASIGCAALGPRHGRPLRVLVGGLGMGYSVAAALEAVPADAEVEVAELVPAVIEWNRGPLASLAGAPLADPRARVLEGDVAEIIAAAEPGRWDAILLDVDNGPDPLAHDQNSALYGVGGLRAAHRALRPGGVHAVWSYSREGSFSRALERAGFEAKVHPVANHGRDRGRTHAIWVGRRRDGAGKQAKRGPVKGRERGPGRR</sequence>
<proteinExistence type="predicted"/>
<organism evidence="3 4">
    <name type="scientific">Plesiocystis pacifica SIR-1</name>
    <dbReference type="NCBI Taxonomy" id="391625"/>
    <lineage>
        <taxon>Bacteria</taxon>
        <taxon>Pseudomonadati</taxon>
        <taxon>Myxococcota</taxon>
        <taxon>Polyangia</taxon>
        <taxon>Nannocystales</taxon>
        <taxon>Nannocystaceae</taxon>
        <taxon>Plesiocystis</taxon>
    </lineage>
</organism>
<dbReference type="Gene3D" id="3.40.50.150">
    <property type="entry name" value="Vaccinia Virus protein VP39"/>
    <property type="match status" value="1"/>
</dbReference>
<dbReference type="eggNOG" id="COG0421">
    <property type="taxonomic scope" value="Bacteria"/>
</dbReference>
<evidence type="ECO:0008006" key="5">
    <source>
        <dbReference type="Google" id="ProtNLM"/>
    </source>
</evidence>
<gene>
    <name evidence="3" type="ORF">PPSIR1_24729</name>
</gene>
<dbReference type="EMBL" id="ABCS01000056">
    <property type="protein sequence ID" value="EDM76890.1"/>
    <property type="molecule type" value="Genomic_DNA"/>
</dbReference>
<feature type="compositionally biased region" description="Basic and acidic residues" evidence="2">
    <location>
        <begin position="239"/>
        <end position="248"/>
    </location>
</feature>
<protein>
    <recommendedName>
        <fullName evidence="5">Spermidine synthase</fullName>
    </recommendedName>
</protein>
<dbReference type="InterPro" id="IPR029063">
    <property type="entry name" value="SAM-dependent_MTases_sf"/>
</dbReference>
<evidence type="ECO:0000313" key="3">
    <source>
        <dbReference type="EMBL" id="EDM76890.1"/>
    </source>
</evidence>
<dbReference type="AlphaFoldDB" id="A6GB93"/>
<accession>A6GB93</accession>
<dbReference type="GO" id="GO:0006596">
    <property type="term" value="P:polyamine biosynthetic process"/>
    <property type="evidence" value="ECO:0007669"/>
    <property type="project" value="UniProtKB-KW"/>
</dbReference>
<dbReference type="STRING" id="391625.PPSIR1_24729"/>
<dbReference type="PANTHER" id="PTHR43317:SF3">
    <property type="entry name" value="BLR2883 PROTEIN"/>
    <property type="match status" value="1"/>
</dbReference>
<dbReference type="RefSeq" id="WP_006973984.1">
    <property type="nucleotide sequence ID" value="NZ_ABCS01000056.1"/>
</dbReference>
<dbReference type="Proteomes" id="UP000005801">
    <property type="component" value="Unassembled WGS sequence"/>
</dbReference>
<reference evidence="3 4" key="1">
    <citation type="submission" date="2007-06" db="EMBL/GenBank/DDBJ databases">
        <authorList>
            <person name="Shimkets L."/>
            <person name="Ferriera S."/>
            <person name="Johnson J."/>
            <person name="Kravitz S."/>
            <person name="Beeson K."/>
            <person name="Sutton G."/>
            <person name="Rogers Y.-H."/>
            <person name="Friedman R."/>
            <person name="Frazier M."/>
            <person name="Venter J.C."/>
        </authorList>
    </citation>
    <scope>NUCLEOTIDE SEQUENCE [LARGE SCALE GENOMIC DNA]</scope>
    <source>
        <strain evidence="3 4">SIR-1</strain>
    </source>
</reference>
<keyword evidence="4" id="KW-1185">Reference proteome</keyword>
<comment type="caution">
    <text evidence="3">The sequence shown here is derived from an EMBL/GenBank/DDBJ whole genome shotgun (WGS) entry which is preliminary data.</text>
</comment>
<name>A6GB93_9BACT</name>
<evidence type="ECO:0000313" key="4">
    <source>
        <dbReference type="Proteomes" id="UP000005801"/>
    </source>
</evidence>
<keyword evidence="1" id="KW-0620">Polyamine biosynthesis</keyword>
<feature type="region of interest" description="Disordered" evidence="2">
    <location>
        <begin position="209"/>
        <end position="248"/>
    </location>
</feature>
<dbReference type="SUPFAM" id="SSF53335">
    <property type="entry name" value="S-adenosyl-L-methionine-dependent methyltransferases"/>
    <property type="match status" value="1"/>
</dbReference>